<keyword evidence="2" id="KW-1185">Reference proteome</keyword>
<dbReference type="AlphaFoldDB" id="A0A317MXE9"/>
<dbReference type="EMBL" id="QGTJ01000002">
    <property type="protein sequence ID" value="PWV64369.1"/>
    <property type="molecule type" value="Genomic_DNA"/>
</dbReference>
<protein>
    <submittedName>
        <fullName evidence="1">Uncharacterized protein</fullName>
    </submittedName>
</protein>
<dbReference type="RefSeq" id="WP_110017044.1">
    <property type="nucleotide sequence ID" value="NZ_QGTJ01000002.1"/>
</dbReference>
<sequence length="185" mass="19999">MRDHVRHLVASLDIDLARERVATLPGWLADAGIIMAQASACGADGPAFAPGPQVAAALDCSERDIERLRRLPLNGLSLQSGRMFYHSAPPALAHCPHCGHPLDLRSDPRWIDALEHWMLEAGDGGLECSACLQKSPLPSWLHTPPVAFGTFGLSAWNWPPFSAAFVERLQDFIGAPLQAIDPEAP</sequence>
<name>A0A317MXE9_9GAMM</name>
<comment type="caution">
    <text evidence="1">The sequence shown here is derived from an EMBL/GenBank/DDBJ whole genome shotgun (WGS) entry which is preliminary data.</text>
</comment>
<organism evidence="1 2">
    <name type="scientific">Plasticicumulans acidivorans</name>
    <dbReference type="NCBI Taxonomy" id="886464"/>
    <lineage>
        <taxon>Bacteria</taxon>
        <taxon>Pseudomonadati</taxon>
        <taxon>Pseudomonadota</taxon>
        <taxon>Gammaproteobacteria</taxon>
        <taxon>Candidatus Competibacteraceae</taxon>
        <taxon>Plasticicumulans</taxon>
    </lineage>
</organism>
<reference evidence="1 2" key="1">
    <citation type="submission" date="2018-05" db="EMBL/GenBank/DDBJ databases">
        <title>Genomic Encyclopedia of Type Strains, Phase IV (KMG-IV): sequencing the most valuable type-strain genomes for metagenomic binning, comparative biology and taxonomic classification.</title>
        <authorList>
            <person name="Goeker M."/>
        </authorList>
    </citation>
    <scope>NUCLEOTIDE SEQUENCE [LARGE SCALE GENOMIC DNA]</scope>
    <source>
        <strain evidence="1 2">DSM 23606</strain>
    </source>
</reference>
<evidence type="ECO:0000313" key="1">
    <source>
        <dbReference type="EMBL" id="PWV64369.1"/>
    </source>
</evidence>
<dbReference type="OrthoDB" id="6919284at2"/>
<dbReference type="Proteomes" id="UP000246569">
    <property type="component" value="Unassembled WGS sequence"/>
</dbReference>
<accession>A0A317MXE9</accession>
<evidence type="ECO:0000313" key="2">
    <source>
        <dbReference type="Proteomes" id="UP000246569"/>
    </source>
</evidence>
<proteinExistence type="predicted"/>
<gene>
    <name evidence="1" type="ORF">C7443_10218</name>
</gene>